<protein>
    <submittedName>
        <fullName evidence="2">Uncharacterized protein</fullName>
    </submittedName>
</protein>
<feature type="region of interest" description="Disordered" evidence="1">
    <location>
        <begin position="91"/>
        <end position="134"/>
    </location>
</feature>
<evidence type="ECO:0000313" key="2">
    <source>
        <dbReference type="EMBL" id="KAF3706148.1"/>
    </source>
</evidence>
<name>A0A6G1QVA4_CHAAH</name>
<dbReference type="AlphaFoldDB" id="A0A6G1QVA4"/>
<gene>
    <name evidence="2" type="ORF">EXN66_Car021840</name>
</gene>
<organism evidence="2 3">
    <name type="scientific">Channa argus</name>
    <name type="common">Northern snakehead</name>
    <name type="synonym">Ophicephalus argus</name>
    <dbReference type="NCBI Taxonomy" id="215402"/>
    <lineage>
        <taxon>Eukaryota</taxon>
        <taxon>Metazoa</taxon>
        <taxon>Chordata</taxon>
        <taxon>Craniata</taxon>
        <taxon>Vertebrata</taxon>
        <taxon>Euteleostomi</taxon>
        <taxon>Actinopterygii</taxon>
        <taxon>Neopterygii</taxon>
        <taxon>Teleostei</taxon>
        <taxon>Neoteleostei</taxon>
        <taxon>Acanthomorphata</taxon>
        <taxon>Anabantaria</taxon>
        <taxon>Anabantiformes</taxon>
        <taxon>Channoidei</taxon>
        <taxon>Channidae</taxon>
        <taxon>Channa</taxon>
    </lineage>
</organism>
<proteinExistence type="predicted"/>
<accession>A0A6G1QVA4</accession>
<evidence type="ECO:0000256" key="1">
    <source>
        <dbReference type="SAM" id="MobiDB-lite"/>
    </source>
</evidence>
<dbReference type="Proteomes" id="UP000503349">
    <property type="component" value="Chromosome 23"/>
</dbReference>
<feature type="compositionally biased region" description="Acidic residues" evidence="1">
    <location>
        <begin position="32"/>
        <end position="41"/>
    </location>
</feature>
<reference evidence="2 3" key="1">
    <citation type="submission" date="2019-02" db="EMBL/GenBank/DDBJ databases">
        <title>Opniocepnalus argus genome.</title>
        <authorList>
            <person name="Zhou C."/>
            <person name="Xiao S."/>
        </authorList>
    </citation>
    <scope>NUCLEOTIDE SEQUENCE [LARGE SCALE GENOMIC DNA]</scope>
    <source>
        <strain evidence="2">OARG1902GOOAL</strain>
        <tissue evidence="2">Muscle</tissue>
    </source>
</reference>
<keyword evidence="3" id="KW-1185">Reference proteome</keyword>
<reference evidence="3" key="2">
    <citation type="submission" date="2019-02" db="EMBL/GenBank/DDBJ databases">
        <title>Opniocepnalus argus Var Kimnra genome.</title>
        <authorList>
            <person name="Zhou C."/>
            <person name="Xiao S."/>
        </authorList>
    </citation>
    <scope>NUCLEOTIDE SEQUENCE [LARGE SCALE GENOMIC DNA]</scope>
</reference>
<dbReference type="EMBL" id="CM015734">
    <property type="protein sequence ID" value="KAF3706148.1"/>
    <property type="molecule type" value="Genomic_DNA"/>
</dbReference>
<feature type="region of interest" description="Disordered" evidence="1">
    <location>
        <begin position="1"/>
        <end position="55"/>
    </location>
</feature>
<evidence type="ECO:0000313" key="3">
    <source>
        <dbReference type="Proteomes" id="UP000503349"/>
    </source>
</evidence>
<sequence>MEEWTGDEIAGGAGSTAESQTGADRVGRGREEDEDEDEEEERGQTHPLEVLSGHPSSLDSILRHVVQQLDILTQSPISETSFPSGRDVVSNAAVSGGSGDEAINGGQGQKGMECKERGGEEEEYRQEDRRTHAY</sequence>